<dbReference type="InterPro" id="IPR011146">
    <property type="entry name" value="HIT-like"/>
</dbReference>
<reference evidence="5" key="1">
    <citation type="journal article" date="2023" name="G3 (Bethesda)">
        <title>Whole genome assemblies of Zophobas morio and Tenebrio molitor.</title>
        <authorList>
            <person name="Kaur S."/>
            <person name="Stinson S.A."/>
            <person name="diCenzo G.C."/>
        </authorList>
    </citation>
    <scope>NUCLEOTIDE SEQUENCE</scope>
    <source>
        <strain evidence="5">QUZm001</strain>
    </source>
</reference>
<protein>
    <recommendedName>
        <fullName evidence="4">HIT domain-containing protein</fullName>
    </recommendedName>
</protein>
<proteinExistence type="predicted"/>
<dbReference type="PANTHER" id="PTHR46648:SF1">
    <property type="entry name" value="ADENOSINE 5'-MONOPHOSPHORAMIDASE HNT1"/>
    <property type="match status" value="1"/>
</dbReference>
<feature type="active site" description="Tele-AMP-histidine intermediate" evidence="1">
    <location>
        <position position="83"/>
    </location>
</feature>
<dbReference type="Pfam" id="PF01230">
    <property type="entry name" value="HIT"/>
    <property type="match status" value="1"/>
</dbReference>
<dbReference type="Proteomes" id="UP001168821">
    <property type="component" value="Unassembled WGS sequence"/>
</dbReference>
<evidence type="ECO:0000256" key="2">
    <source>
        <dbReference type="PIRSR" id="PIRSR601310-3"/>
    </source>
</evidence>
<dbReference type="SUPFAM" id="SSF54197">
    <property type="entry name" value="HIT-like"/>
    <property type="match status" value="1"/>
</dbReference>
<dbReference type="EMBL" id="JALNTZ010000625">
    <property type="protein sequence ID" value="KAJ3632122.1"/>
    <property type="molecule type" value="Genomic_DNA"/>
</dbReference>
<evidence type="ECO:0000256" key="1">
    <source>
        <dbReference type="PIRSR" id="PIRSR601310-1"/>
    </source>
</evidence>
<organism evidence="5 6">
    <name type="scientific">Zophobas morio</name>
    <dbReference type="NCBI Taxonomy" id="2755281"/>
    <lineage>
        <taxon>Eukaryota</taxon>
        <taxon>Metazoa</taxon>
        <taxon>Ecdysozoa</taxon>
        <taxon>Arthropoda</taxon>
        <taxon>Hexapoda</taxon>
        <taxon>Insecta</taxon>
        <taxon>Pterygota</taxon>
        <taxon>Neoptera</taxon>
        <taxon>Endopterygota</taxon>
        <taxon>Coleoptera</taxon>
        <taxon>Polyphaga</taxon>
        <taxon>Cucujiformia</taxon>
        <taxon>Tenebrionidae</taxon>
        <taxon>Zophobas</taxon>
    </lineage>
</organism>
<name>A0AA38HJ55_9CUCU</name>
<dbReference type="GO" id="GO:0003824">
    <property type="term" value="F:catalytic activity"/>
    <property type="evidence" value="ECO:0007669"/>
    <property type="project" value="InterPro"/>
</dbReference>
<sequence>MIVYENETTLSFMDINPNSEGHVLVIPKNHCVDFDDASNEDALEVVKTKKIVTAMLKEKLKPVGFNFVSNMGSEARQVVFHYHEHIIPKYVKELGYAPEVNRDEKMRKPEAVFELLNK</sequence>
<dbReference type="GO" id="GO:0009117">
    <property type="term" value="P:nucleotide metabolic process"/>
    <property type="evidence" value="ECO:0007669"/>
    <property type="project" value="TreeGrafter"/>
</dbReference>
<accession>A0AA38HJ55</accession>
<dbReference type="PANTHER" id="PTHR46648">
    <property type="entry name" value="HIT FAMILY PROTEIN 1"/>
    <property type="match status" value="1"/>
</dbReference>
<feature type="domain" description="HIT" evidence="4">
    <location>
        <begin position="1"/>
        <end position="96"/>
    </location>
</feature>
<feature type="short sequence motif" description="Histidine triad motif" evidence="2 3">
    <location>
        <begin position="81"/>
        <end position="85"/>
    </location>
</feature>
<evidence type="ECO:0000256" key="3">
    <source>
        <dbReference type="PROSITE-ProRule" id="PRU00464"/>
    </source>
</evidence>
<evidence type="ECO:0000313" key="5">
    <source>
        <dbReference type="EMBL" id="KAJ3632122.1"/>
    </source>
</evidence>
<dbReference type="PRINTS" id="PR00332">
    <property type="entry name" value="HISTRIAD"/>
</dbReference>
<dbReference type="AlphaFoldDB" id="A0AA38HJ55"/>
<dbReference type="InterPro" id="IPR001310">
    <property type="entry name" value="Histidine_triad_HIT"/>
</dbReference>
<dbReference type="InterPro" id="IPR036265">
    <property type="entry name" value="HIT-like_sf"/>
</dbReference>
<evidence type="ECO:0000313" key="6">
    <source>
        <dbReference type="Proteomes" id="UP001168821"/>
    </source>
</evidence>
<comment type="caution">
    <text evidence="5">The sequence shown here is derived from an EMBL/GenBank/DDBJ whole genome shotgun (WGS) entry which is preliminary data.</text>
</comment>
<keyword evidence="6" id="KW-1185">Reference proteome</keyword>
<dbReference type="PROSITE" id="PS51084">
    <property type="entry name" value="HIT_2"/>
    <property type="match status" value="1"/>
</dbReference>
<gene>
    <name evidence="5" type="ORF">Zmor_022077</name>
</gene>
<dbReference type="Gene3D" id="3.30.428.10">
    <property type="entry name" value="HIT-like"/>
    <property type="match status" value="1"/>
</dbReference>
<evidence type="ECO:0000259" key="4">
    <source>
        <dbReference type="PROSITE" id="PS51084"/>
    </source>
</evidence>